<evidence type="ECO:0000313" key="4">
    <source>
        <dbReference type="Proteomes" id="UP000595198"/>
    </source>
</evidence>
<dbReference type="Proteomes" id="UP000595198">
    <property type="component" value="Chromosome"/>
</dbReference>
<dbReference type="EMBL" id="CP065628">
    <property type="protein sequence ID" value="QPR31904.1"/>
    <property type="molecule type" value="Genomic_DNA"/>
</dbReference>
<evidence type="ECO:0000313" key="2">
    <source>
        <dbReference type="EMBL" id="QQB83781.1"/>
    </source>
</evidence>
<evidence type="ECO:0000313" key="3">
    <source>
        <dbReference type="Proteomes" id="UP000594774"/>
    </source>
</evidence>
<protein>
    <recommendedName>
        <fullName evidence="5">Minor capsid protein</fullName>
    </recommendedName>
</protein>
<reference evidence="3 4" key="1">
    <citation type="submission" date="2020-12" db="EMBL/GenBank/DDBJ databases">
        <title>FDA dAtabase for Regulatory Grade micrObial Sequences (FDA-ARGOS): Supporting development and validation of Infectious Disease Dx tests.</title>
        <authorList>
            <person name="Sproer C."/>
            <person name="Gronow S."/>
            <person name="Severitt S."/>
            <person name="Schroder I."/>
            <person name="Tallon L."/>
            <person name="Sadzewicz L."/>
            <person name="Zhao X."/>
            <person name="Boylan J."/>
            <person name="Ott S."/>
            <person name="Bowen H."/>
            <person name="Vavikolanu K."/>
            <person name="Mehta A."/>
            <person name="Aluvathingal J."/>
            <person name="Nadendla S."/>
            <person name="Lowell S."/>
            <person name="Myers T."/>
            <person name="Yan Y."/>
            <person name="Sichtig H."/>
        </authorList>
    </citation>
    <scope>NUCLEOTIDE SEQUENCE [LARGE SCALE GENOMIC DNA]</scope>
    <source>
        <strain evidence="1 3">FDAARGOS_938</strain>
        <strain evidence="2 4">FDAARGOS_991</strain>
    </source>
</reference>
<proteinExistence type="predicted"/>
<dbReference type="RefSeq" id="WP_197915313.1">
    <property type="nucleotide sequence ID" value="NZ_CP065628.1"/>
</dbReference>
<evidence type="ECO:0000313" key="1">
    <source>
        <dbReference type="EMBL" id="QPR31904.1"/>
    </source>
</evidence>
<organism evidence="1 3">
    <name type="scientific">Corynebacterium amycolatum</name>
    <dbReference type="NCBI Taxonomy" id="43765"/>
    <lineage>
        <taxon>Bacteria</taxon>
        <taxon>Bacillati</taxon>
        <taxon>Actinomycetota</taxon>
        <taxon>Actinomycetes</taxon>
        <taxon>Mycobacteriales</taxon>
        <taxon>Corynebacteriaceae</taxon>
        <taxon>Corynebacterium</taxon>
    </lineage>
</organism>
<accession>A0AB37GEJ3</accession>
<sequence length="112" mass="12295">MFDTAVEIVTPGTRPGYGRDELDYDNPASVEPVPFGVEVQPAGRFEDDAGGRRVFVQSGFRLICPPGQFLDVSATQRIRVPGIGDCDIVGDRADWWHRTHGHTSLQLEVVNG</sequence>
<dbReference type="AlphaFoldDB" id="A0AB37GEJ3"/>
<gene>
    <name evidence="1" type="ORF">I6G95_05705</name>
    <name evidence="2" type="ORF">I6H48_06275</name>
</gene>
<dbReference type="EMBL" id="CP066023">
    <property type="protein sequence ID" value="QQB83781.1"/>
    <property type="molecule type" value="Genomic_DNA"/>
</dbReference>
<keyword evidence="4" id="KW-1185">Reference proteome</keyword>
<name>A0AB37GEJ3_CORAY</name>
<dbReference type="Proteomes" id="UP000594774">
    <property type="component" value="Chromosome"/>
</dbReference>
<evidence type="ECO:0008006" key="5">
    <source>
        <dbReference type="Google" id="ProtNLM"/>
    </source>
</evidence>